<dbReference type="InterPro" id="IPR001478">
    <property type="entry name" value="PDZ"/>
</dbReference>
<dbReference type="PROSITE" id="PS50106">
    <property type="entry name" value="PDZ"/>
    <property type="match status" value="1"/>
</dbReference>
<dbReference type="Gene3D" id="3.90.226.10">
    <property type="entry name" value="2-enoyl-CoA Hydratase, Chain A, domain 1"/>
    <property type="match status" value="1"/>
</dbReference>
<proteinExistence type="inferred from homology"/>
<evidence type="ECO:0000256" key="3">
    <source>
        <dbReference type="ARBA" id="ARBA00022801"/>
    </source>
</evidence>
<organism evidence="8 9">
    <name type="scientific">Cohnella soli</name>
    <dbReference type="NCBI Taxonomy" id="425005"/>
    <lineage>
        <taxon>Bacteria</taxon>
        <taxon>Bacillati</taxon>
        <taxon>Bacillota</taxon>
        <taxon>Bacilli</taxon>
        <taxon>Bacillales</taxon>
        <taxon>Paenibacillaceae</taxon>
        <taxon>Cohnella</taxon>
    </lineage>
</organism>
<keyword evidence="4 5" id="KW-0720">Serine protease</keyword>
<dbReference type="InterPro" id="IPR004447">
    <property type="entry name" value="Peptidase_S41A"/>
</dbReference>
<dbReference type="SUPFAM" id="SSF52096">
    <property type="entry name" value="ClpP/crotonase"/>
    <property type="match status" value="1"/>
</dbReference>
<keyword evidence="6" id="KW-0732">Signal</keyword>
<dbReference type="Gene3D" id="3.30.750.44">
    <property type="match status" value="1"/>
</dbReference>
<dbReference type="InterPro" id="IPR005151">
    <property type="entry name" value="Tail-specific_protease"/>
</dbReference>
<evidence type="ECO:0000256" key="5">
    <source>
        <dbReference type="RuleBase" id="RU004404"/>
    </source>
</evidence>
<name>A0ABW0HRG1_9BACL</name>
<dbReference type="Pfam" id="PF03572">
    <property type="entry name" value="Peptidase_S41"/>
    <property type="match status" value="1"/>
</dbReference>
<evidence type="ECO:0000313" key="9">
    <source>
        <dbReference type="Proteomes" id="UP001596113"/>
    </source>
</evidence>
<keyword evidence="3 5" id="KW-0378">Hydrolase</keyword>
<comment type="caution">
    <text evidence="8">The sequence shown here is derived from an EMBL/GenBank/DDBJ whole genome shotgun (WGS) entry which is preliminary data.</text>
</comment>
<protein>
    <submittedName>
        <fullName evidence="8">S41 family peptidase</fullName>
    </submittedName>
</protein>
<dbReference type="InterPro" id="IPR029045">
    <property type="entry name" value="ClpP/crotonase-like_dom_sf"/>
</dbReference>
<dbReference type="EMBL" id="JBHSMI010000025">
    <property type="protein sequence ID" value="MFC5403708.1"/>
    <property type="molecule type" value="Genomic_DNA"/>
</dbReference>
<dbReference type="Proteomes" id="UP001596113">
    <property type="component" value="Unassembled WGS sequence"/>
</dbReference>
<keyword evidence="2 5" id="KW-0645">Protease</keyword>
<dbReference type="CDD" id="cd06782">
    <property type="entry name" value="cpPDZ_CPP-like"/>
    <property type="match status" value="1"/>
</dbReference>
<evidence type="ECO:0000259" key="7">
    <source>
        <dbReference type="PROSITE" id="PS50106"/>
    </source>
</evidence>
<feature type="chain" id="PRO_5045928037" evidence="6">
    <location>
        <begin position="35"/>
        <end position="480"/>
    </location>
</feature>
<dbReference type="RefSeq" id="WP_378133333.1">
    <property type="nucleotide sequence ID" value="NZ_JBHSMI010000025.1"/>
</dbReference>
<accession>A0ABW0HRG1</accession>
<dbReference type="PANTHER" id="PTHR32060:SF30">
    <property type="entry name" value="CARBOXY-TERMINAL PROCESSING PROTEASE CTPA"/>
    <property type="match status" value="1"/>
</dbReference>
<evidence type="ECO:0000313" key="8">
    <source>
        <dbReference type="EMBL" id="MFC5403708.1"/>
    </source>
</evidence>
<comment type="similarity">
    <text evidence="1 5">Belongs to the peptidase S41A family.</text>
</comment>
<sequence length="480" mass="51150">MIRLRKFSITRKFAVTLALTLSISLTAASTQAFAASAEQVQEVRELLEQYHLSKPDDTLLSAGEMDQMIDALHDPYTQYFDADKWKAFESALDPKFVGIGIIIKQGKDGVLVDSIVPSSPAEAAGVLPDDMITVADGESLKGKTVDQVRQLLLGKEGTNVQLELIRAGNSVTLTIERKEVPQPVVMAKLLTPGVGYLALSGFTLNAGSEVKRKLEQLEAQGLSSLVLDLRDNGGGYVDAAQAIASLFVDKGVLAHMIDGDGQDSPIELTGTKRNYPVVILVNGNSASASELLSGALQDYGVAKLVGTKTYGKGVVQSLIQVKSGGVLKVTVQEYLTPTGRKVDKNGLVPDMFAKGATEQLVDAYRLAGGNDVELTLERGVATMNGLSMAEPNAAILSQKKWYIDTRLAAALVGANVTYDAKAHVIKLMNGATQLSLKTNDARMIVKDGRSNVDADLVAKTFAGFAYTGSGEKLKLTAKMN</sequence>
<feature type="domain" description="PDZ" evidence="7">
    <location>
        <begin position="99"/>
        <end position="152"/>
    </location>
</feature>
<evidence type="ECO:0000256" key="1">
    <source>
        <dbReference type="ARBA" id="ARBA00009179"/>
    </source>
</evidence>
<dbReference type="InterPro" id="IPR036034">
    <property type="entry name" value="PDZ_sf"/>
</dbReference>
<evidence type="ECO:0000256" key="2">
    <source>
        <dbReference type="ARBA" id="ARBA00022670"/>
    </source>
</evidence>
<feature type="signal peptide" evidence="6">
    <location>
        <begin position="1"/>
        <end position="34"/>
    </location>
</feature>
<dbReference type="PANTHER" id="PTHR32060">
    <property type="entry name" value="TAIL-SPECIFIC PROTEASE"/>
    <property type="match status" value="1"/>
</dbReference>
<dbReference type="SMART" id="SM00245">
    <property type="entry name" value="TSPc"/>
    <property type="match status" value="1"/>
</dbReference>
<dbReference type="Gene3D" id="2.30.42.10">
    <property type="match status" value="1"/>
</dbReference>
<keyword evidence="9" id="KW-1185">Reference proteome</keyword>
<dbReference type="NCBIfam" id="TIGR00225">
    <property type="entry name" value="prc"/>
    <property type="match status" value="1"/>
</dbReference>
<evidence type="ECO:0000256" key="4">
    <source>
        <dbReference type="ARBA" id="ARBA00022825"/>
    </source>
</evidence>
<dbReference type="SUPFAM" id="SSF50156">
    <property type="entry name" value="PDZ domain-like"/>
    <property type="match status" value="1"/>
</dbReference>
<dbReference type="CDD" id="cd07560">
    <property type="entry name" value="Peptidase_S41_CPP"/>
    <property type="match status" value="1"/>
</dbReference>
<evidence type="ECO:0000256" key="6">
    <source>
        <dbReference type="SAM" id="SignalP"/>
    </source>
</evidence>
<reference evidence="9" key="1">
    <citation type="journal article" date="2019" name="Int. J. Syst. Evol. Microbiol.">
        <title>The Global Catalogue of Microorganisms (GCM) 10K type strain sequencing project: providing services to taxonomists for standard genome sequencing and annotation.</title>
        <authorList>
            <consortium name="The Broad Institute Genomics Platform"/>
            <consortium name="The Broad Institute Genome Sequencing Center for Infectious Disease"/>
            <person name="Wu L."/>
            <person name="Ma J."/>
        </authorList>
    </citation>
    <scope>NUCLEOTIDE SEQUENCE [LARGE SCALE GENOMIC DNA]</scope>
    <source>
        <strain evidence="9">CGMCC 1.18575</strain>
    </source>
</reference>
<dbReference type="SMART" id="SM00228">
    <property type="entry name" value="PDZ"/>
    <property type="match status" value="1"/>
</dbReference>
<dbReference type="Pfam" id="PF13180">
    <property type="entry name" value="PDZ_2"/>
    <property type="match status" value="1"/>
</dbReference>
<gene>
    <name evidence="8" type="ORF">ACFPOF_13270</name>
</gene>